<evidence type="ECO:0000256" key="8">
    <source>
        <dbReference type="ARBA" id="ARBA00033183"/>
    </source>
</evidence>
<evidence type="ECO:0000256" key="1">
    <source>
        <dbReference type="ARBA" id="ARBA00006342"/>
    </source>
</evidence>
<organism evidence="10 11">
    <name type="scientific">Marinitoga aeolica</name>
    <dbReference type="NCBI Taxonomy" id="2809031"/>
    <lineage>
        <taxon>Bacteria</taxon>
        <taxon>Thermotogati</taxon>
        <taxon>Thermotogota</taxon>
        <taxon>Thermotogae</taxon>
        <taxon>Petrotogales</taxon>
        <taxon>Petrotogaceae</taxon>
        <taxon>Marinitoga</taxon>
    </lineage>
</organism>
<comment type="similarity">
    <text evidence="1">Belongs to the CRISPR-associated Csm3 family.</text>
</comment>
<keyword evidence="6" id="KW-0694">RNA-binding</keyword>
<evidence type="ECO:0000313" key="11">
    <source>
        <dbReference type="Proteomes" id="UP001232493"/>
    </source>
</evidence>
<dbReference type="EMBL" id="CP069362">
    <property type="protein sequence ID" value="WGS65209.1"/>
    <property type="molecule type" value="Genomic_DNA"/>
</dbReference>
<protein>
    <recommendedName>
        <fullName evidence="2">CRISPR system Cms endoribonuclease Csm3</fullName>
    </recommendedName>
    <alternativeName>
        <fullName evidence="8">CRISPR type III A-associated RAMP protein Csm3</fullName>
    </alternativeName>
</protein>
<dbReference type="InterPro" id="IPR005537">
    <property type="entry name" value="RAMP_III_fam"/>
</dbReference>
<keyword evidence="7" id="KW-0051">Antiviral defense</keyword>
<evidence type="ECO:0000313" key="10">
    <source>
        <dbReference type="EMBL" id="WGS65209.1"/>
    </source>
</evidence>
<dbReference type="InterPro" id="IPR013412">
    <property type="entry name" value="CRISPR-assoc_RAMP_Csm3"/>
</dbReference>
<reference evidence="10 11" key="1">
    <citation type="submission" date="2021-02" db="EMBL/GenBank/DDBJ databases">
        <title>Characterization of Marinitoga sp. nov. str. BP5-C20A.</title>
        <authorList>
            <person name="Erauso G."/>
            <person name="Postec A."/>
        </authorList>
    </citation>
    <scope>NUCLEOTIDE SEQUENCE [LARGE SCALE GENOMIC DNA]</scope>
    <source>
        <strain evidence="10 11">BP5-C20A</strain>
    </source>
</reference>
<dbReference type="InterPro" id="IPR052216">
    <property type="entry name" value="CRISPR_Csm3_endoribonuclease"/>
</dbReference>
<keyword evidence="3" id="KW-0540">Nuclease</keyword>
<proteinExistence type="inferred from homology"/>
<name>A0ABY8PRE2_9BACT</name>
<gene>
    <name evidence="10" type="primary">csm3</name>
    <name evidence="10" type="ORF">JRV97_01230</name>
</gene>
<keyword evidence="11" id="KW-1185">Reference proteome</keyword>
<accession>A0ABY8PRE2</accession>
<dbReference type="NCBIfam" id="TIGR02582">
    <property type="entry name" value="cas7_TM1809"/>
    <property type="match status" value="1"/>
</dbReference>
<evidence type="ECO:0000256" key="7">
    <source>
        <dbReference type="ARBA" id="ARBA00023118"/>
    </source>
</evidence>
<evidence type="ECO:0000256" key="2">
    <source>
        <dbReference type="ARBA" id="ARBA00022150"/>
    </source>
</evidence>
<evidence type="ECO:0000256" key="3">
    <source>
        <dbReference type="ARBA" id="ARBA00022722"/>
    </source>
</evidence>
<feature type="domain" description="CRISPR type III-associated protein" evidence="9">
    <location>
        <begin position="14"/>
        <end position="210"/>
    </location>
</feature>
<evidence type="ECO:0000256" key="4">
    <source>
        <dbReference type="ARBA" id="ARBA00022759"/>
    </source>
</evidence>
<dbReference type="PANTHER" id="PTHR35579:SF3">
    <property type="entry name" value="CRISPR SYSTEM CMS ENDORIBONUCLEASE CSM3"/>
    <property type="match status" value="1"/>
</dbReference>
<evidence type="ECO:0000256" key="6">
    <source>
        <dbReference type="ARBA" id="ARBA00022884"/>
    </source>
</evidence>
<dbReference type="Proteomes" id="UP001232493">
    <property type="component" value="Chromosome"/>
</dbReference>
<dbReference type="Pfam" id="PF03787">
    <property type="entry name" value="RAMPs"/>
    <property type="match status" value="1"/>
</dbReference>
<keyword evidence="4" id="KW-0255">Endonuclease</keyword>
<dbReference type="RefSeq" id="WP_280999497.1">
    <property type="nucleotide sequence ID" value="NZ_CP069362.1"/>
</dbReference>
<evidence type="ECO:0000259" key="9">
    <source>
        <dbReference type="Pfam" id="PF03787"/>
    </source>
</evidence>
<dbReference type="CDD" id="cd09684">
    <property type="entry name" value="Csm3_III-A"/>
    <property type="match status" value="1"/>
</dbReference>
<keyword evidence="5" id="KW-0378">Hydrolase</keyword>
<dbReference type="PANTHER" id="PTHR35579">
    <property type="entry name" value="CRISPR SYSTEM CMS ENDORIBONUCLEASE CSM3"/>
    <property type="match status" value="1"/>
</dbReference>
<evidence type="ECO:0000256" key="5">
    <source>
        <dbReference type="ARBA" id="ARBA00022801"/>
    </source>
</evidence>
<sequence>MTGKIIEKIIIKGKIELKSGLHIGGADFGISIGGIDSPVIRNPLTNEPYIPGSSLKGKMRSLLEKVLDVDFETFGSGKNKVKRHECNDENCKVCRLFGSSIDKNKSIPSKIIVRDSYLTKESKELLEKLDTDLPYTEWKTENSLDRITAAASPRQIERVPAGTKFEFEIVYNVENENHKKEDIENIFKLLELVEEDYLGKGGSRGNGKVEFTIEKIAKKDREYFINGNNLFEKEYGLSPKEMLNKLQEILE</sequence>